<gene>
    <name evidence="2" type="ORF">DJ533_05915</name>
</gene>
<accession>A0A2S2FB19</accession>
<dbReference type="OrthoDB" id="7355447at2"/>
<feature type="signal peptide" evidence="1">
    <location>
        <begin position="1"/>
        <end position="24"/>
    </location>
</feature>
<sequence>MSLNKYRVIFVMGVLLFFSNISQANSTHNIYMMTLSILSYAKWNDPTPTLCVTENQNAAKQFLFYLKQQNSPFSVKNISYDEIKGENCDAVYFSNTSPTLEQKLLNSSAKQSVLSFSSNNHACEIGSVFCLQSTKNGNTIFKVNLDSLARSKVHVDPRVLLLAKNSE</sequence>
<keyword evidence="3" id="KW-1185">Reference proteome</keyword>
<protein>
    <submittedName>
        <fullName evidence="2">YfiR family protein</fullName>
    </submittedName>
</protein>
<evidence type="ECO:0000313" key="2">
    <source>
        <dbReference type="EMBL" id="AWL28149.1"/>
    </source>
</evidence>
<keyword evidence="1" id="KW-0732">Signal</keyword>
<dbReference type="InterPro" id="IPR025293">
    <property type="entry name" value="YfiR/HmsC-like"/>
</dbReference>
<evidence type="ECO:0000313" key="3">
    <source>
        <dbReference type="Proteomes" id="UP000245977"/>
    </source>
</evidence>
<organism evidence="2 3">
    <name type="scientific">Acinetobacter defluvii</name>
    <dbReference type="NCBI Taxonomy" id="1871111"/>
    <lineage>
        <taxon>Bacteria</taxon>
        <taxon>Pseudomonadati</taxon>
        <taxon>Pseudomonadota</taxon>
        <taxon>Gammaproteobacteria</taxon>
        <taxon>Moraxellales</taxon>
        <taxon>Moraxellaceae</taxon>
        <taxon>Acinetobacter</taxon>
    </lineage>
</organism>
<dbReference type="EMBL" id="CP029397">
    <property type="protein sequence ID" value="AWL28149.1"/>
    <property type="molecule type" value="Genomic_DNA"/>
</dbReference>
<name>A0A2S2FB19_9GAMM</name>
<dbReference type="STRING" id="1871111.GCA_001704615_00453"/>
<feature type="chain" id="PRO_5015403629" evidence="1">
    <location>
        <begin position="25"/>
        <end position="167"/>
    </location>
</feature>
<dbReference type="KEGG" id="adv:DJ533_05915"/>
<dbReference type="Proteomes" id="UP000245977">
    <property type="component" value="Chromosome"/>
</dbReference>
<dbReference type="AlphaFoldDB" id="A0A2S2FB19"/>
<evidence type="ECO:0000256" key="1">
    <source>
        <dbReference type="SAM" id="SignalP"/>
    </source>
</evidence>
<reference evidence="2" key="1">
    <citation type="submission" date="2019-08" db="EMBL/GenBank/DDBJ databases">
        <title>The complete genome of Acinetobacter defluvii strain WCHAD010030.</title>
        <authorList>
            <person name="Hu Y."/>
            <person name="Qin J."/>
            <person name="Feng Y."/>
            <person name="Zong Z."/>
        </authorList>
    </citation>
    <scope>NUCLEOTIDE SEQUENCE</scope>
    <source>
        <strain evidence="2">WCHA30</strain>
    </source>
</reference>
<dbReference type="Pfam" id="PF13689">
    <property type="entry name" value="DUF4154"/>
    <property type="match status" value="1"/>
</dbReference>
<proteinExistence type="predicted"/>